<name>A0ABT4CJ95_9CLOT</name>
<evidence type="ECO:0000259" key="2">
    <source>
        <dbReference type="PROSITE" id="PS51372"/>
    </source>
</evidence>
<evidence type="ECO:0000256" key="1">
    <source>
        <dbReference type="ARBA" id="ARBA00022737"/>
    </source>
</evidence>
<dbReference type="Gene3D" id="2.30.24.10">
    <property type="entry name" value="CAT RNA-binding domain"/>
    <property type="match status" value="1"/>
</dbReference>
<dbReference type="Proteomes" id="UP001079657">
    <property type="component" value="Unassembled WGS sequence"/>
</dbReference>
<organism evidence="3 4">
    <name type="scientific">Clostridium ganghwense</name>
    <dbReference type="NCBI Taxonomy" id="312089"/>
    <lineage>
        <taxon>Bacteria</taxon>
        <taxon>Bacillati</taxon>
        <taxon>Bacillota</taxon>
        <taxon>Clostridia</taxon>
        <taxon>Eubacteriales</taxon>
        <taxon>Clostridiaceae</taxon>
        <taxon>Clostridium</taxon>
    </lineage>
</organism>
<sequence>MKNHNYEIKKIFNNNVILVSQNGEEKIILRKGLGFGKKTGDIISGDTPIEKIFVIKDEGNSSKFNQLLTKVDEDIVGMCEEIILMVSHKLNEELNEKIHISLIDHIAFTLQRLKKNDEIINPFLVETETLYRKEFQIAEKAIRIIENYTGIKVPDGEIGFITLHIHSARNKGNLSNTVKYTFLCNSIVEFIEDSLNIYIDRQSLDYARFLTHIRFAIERILTSNPIKNELLSVIKKQYKQSYKLAKNVAKIIEREIEIKVVEDEIGYISIHIEKFKNSATIY</sequence>
<dbReference type="PANTHER" id="PTHR30185:SF16">
    <property type="entry name" value="PROTEIN GLCT"/>
    <property type="match status" value="1"/>
</dbReference>
<dbReference type="InterPro" id="IPR004341">
    <property type="entry name" value="CAT_RNA-bd_dom"/>
</dbReference>
<dbReference type="Gene3D" id="1.20.58.1950">
    <property type="match status" value="1"/>
</dbReference>
<keyword evidence="1" id="KW-0677">Repeat</keyword>
<feature type="domain" description="PRD" evidence="2">
    <location>
        <begin position="176"/>
        <end position="282"/>
    </location>
</feature>
<reference evidence="3" key="1">
    <citation type="submission" date="2022-12" db="EMBL/GenBank/DDBJ databases">
        <authorList>
            <person name="Wang J."/>
        </authorList>
    </citation>
    <scope>NUCLEOTIDE SEQUENCE</scope>
    <source>
        <strain evidence="3">HY-42-06</strain>
    </source>
</reference>
<dbReference type="SUPFAM" id="SSF50151">
    <property type="entry name" value="SacY-like RNA-binding domain"/>
    <property type="match status" value="1"/>
</dbReference>
<comment type="caution">
    <text evidence="3">The sequence shown here is derived from an EMBL/GenBank/DDBJ whole genome shotgun (WGS) entry which is preliminary data.</text>
</comment>
<dbReference type="EMBL" id="JAPQES010000001">
    <property type="protein sequence ID" value="MCY6369120.1"/>
    <property type="molecule type" value="Genomic_DNA"/>
</dbReference>
<dbReference type="PANTHER" id="PTHR30185">
    <property type="entry name" value="CRYPTIC BETA-GLUCOSIDE BGL OPERON ANTITERMINATOR"/>
    <property type="match status" value="1"/>
</dbReference>
<dbReference type="Gene3D" id="1.10.1790.10">
    <property type="entry name" value="PRD domain"/>
    <property type="match status" value="1"/>
</dbReference>
<dbReference type="Gene3D" id="1.20.890.100">
    <property type="match status" value="1"/>
</dbReference>
<gene>
    <name evidence="3" type="ORF">OXH55_00480</name>
</gene>
<keyword evidence="4" id="KW-1185">Reference proteome</keyword>
<dbReference type="SMART" id="SM01061">
    <property type="entry name" value="CAT_RBD"/>
    <property type="match status" value="1"/>
</dbReference>
<dbReference type="InterPro" id="IPR050661">
    <property type="entry name" value="BglG_antiterminators"/>
</dbReference>
<feature type="domain" description="PRD" evidence="2">
    <location>
        <begin position="70"/>
        <end position="175"/>
    </location>
</feature>
<evidence type="ECO:0000313" key="4">
    <source>
        <dbReference type="Proteomes" id="UP001079657"/>
    </source>
</evidence>
<dbReference type="RefSeq" id="WP_268047444.1">
    <property type="nucleotide sequence ID" value="NZ_JAPQES010000001.1"/>
</dbReference>
<dbReference type="InterPro" id="IPR036650">
    <property type="entry name" value="CAT_RNA-bd_dom_sf"/>
</dbReference>
<dbReference type="NCBIfam" id="NF047357">
    <property type="entry name" value="antiterm_GlcT"/>
    <property type="match status" value="1"/>
</dbReference>
<protein>
    <submittedName>
        <fullName evidence="3">PRD domain-containing protein</fullName>
    </submittedName>
</protein>
<dbReference type="InterPro" id="IPR011608">
    <property type="entry name" value="PRD"/>
</dbReference>
<evidence type="ECO:0000313" key="3">
    <source>
        <dbReference type="EMBL" id="MCY6369120.1"/>
    </source>
</evidence>
<dbReference type="InterPro" id="IPR036634">
    <property type="entry name" value="PRD_sf"/>
</dbReference>
<proteinExistence type="predicted"/>
<dbReference type="PROSITE" id="PS51372">
    <property type="entry name" value="PRD_2"/>
    <property type="match status" value="2"/>
</dbReference>
<accession>A0ABT4CJ95</accession>
<dbReference type="SUPFAM" id="SSF63520">
    <property type="entry name" value="PTS-regulatory domain, PRD"/>
    <property type="match status" value="2"/>
</dbReference>
<dbReference type="Pfam" id="PF03123">
    <property type="entry name" value="CAT_RBD"/>
    <property type="match status" value="1"/>
</dbReference>
<dbReference type="Pfam" id="PF00874">
    <property type="entry name" value="PRD"/>
    <property type="match status" value="2"/>
</dbReference>